<feature type="compositionally biased region" description="Low complexity" evidence="4">
    <location>
        <begin position="890"/>
        <end position="900"/>
    </location>
</feature>
<dbReference type="Gene3D" id="1.10.10.10">
    <property type="entry name" value="Winged helix-like DNA-binding domain superfamily/Winged helix DNA-binding domain"/>
    <property type="match status" value="1"/>
</dbReference>
<feature type="compositionally biased region" description="Basic and acidic residues" evidence="4">
    <location>
        <begin position="617"/>
        <end position="635"/>
    </location>
</feature>
<dbReference type="SUPFAM" id="SSF49879">
    <property type="entry name" value="SMAD/FHA domain"/>
    <property type="match status" value="1"/>
</dbReference>
<feature type="region of interest" description="Disordered" evidence="4">
    <location>
        <begin position="236"/>
        <end position="258"/>
    </location>
</feature>
<evidence type="ECO:0000256" key="4">
    <source>
        <dbReference type="SAM" id="MobiDB-lite"/>
    </source>
</evidence>
<feature type="compositionally biased region" description="Polar residues" evidence="4">
    <location>
        <begin position="355"/>
        <end position="368"/>
    </location>
</feature>
<feature type="compositionally biased region" description="Polar residues" evidence="4">
    <location>
        <begin position="1378"/>
        <end position="1388"/>
    </location>
</feature>
<feature type="region of interest" description="Disordered" evidence="4">
    <location>
        <begin position="539"/>
        <end position="723"/>
    </location>
</feature>
<feature type="compositionally biased region" description="Low complexity" evidence="4">
    <location>
        <begin position="1356"/>
        <end position="1372"/>
    </location>
</feature>
<sequence length="1388" mass="148435">MTSSHSQEGPSGHHSTPQPQPQPQSQPRPQAQSHSQPADGQPTPSRTPPASGRPSDETPIHTSRVDGTTTTTNQESAPSRNLPPSSDPPAHPVQTSAPHGEGIPPRRRPDDDHMNNSNDLVENWLITTDQRPPQSVQAETAEQHVAPPDAAVSAAAASAAAAAIAVESHAHNGLPSDFAKPDVAMLGQDTPQDFVQGLPAGLPVTEDPYLPIPSENLPLSWSLPGPFTFQPGIFQPGVSVSQGNGEDMSDDDAASLDEPVLDGTSFDRMARLEFADTFVAITTNTTIIGRDQRVYKRAVMNKKRAEGGLSPVSRTVPQKRGHYSKSYVSQEGGALGPESDGEGRSRSSKRRRTVDNGQYTLSPKQQTPAADDPSAPDNVISSRQYVDHTPGAVPVDMENLRPSSDDVARIDIHGAGPDIIETSKGISRDHLKIQYDEENRVWQATAIGRNGFFCEERLYHKDEVVTLRSGSHLQIQAVGFIFTISGVEDGKLGNEEPRAYFEDGKKMSLDFSNSRLESDMRSTDDALSSPLQIPTATAMLDTDDSDDSDSEAHGSTSPKPAVKDVARKTEPEEPIRPTIESDHVKEPMQTVGLDASQAVVPPKKRGPGRPPKNGVMSKREERELKKKREEEDKKNNPPQEPGNPPTKRKVGRPRKHPRPEDEGDQPEKRKYKSRKPKNEDGEDDEDPEGEKADKQKRLQKPKTPPLDLGKKEDFTEEQLQKPNKNYQTLIDEVLSKGPEEGLTLKQIYKRIARQYPYFFFMVDTKGWESSVRHNLIGSHCFEKNQETHLWKRVQGIPLESGKKRKASDTAAEPRGPPIYNGNFNPSHGYQPPPHPQQYPNQHMVPTGGGPPMNGMSRYQPSVQAHPAAIPNSTHPGTAPSQQAAPRPGFPQHTPQQQQRPQQPPPTPTTVPHASTYAATAGPPRPQYPSSQQHSYNPAFNQRPQQAPVVHGTATGTHQIQNHAQHPLTGRPGQGAQPTSQRGAATVHTGPVQQNQRAPSLPHPQQPVSNTVPPAALGPAVEPSLREFLGKFSGEVVKQLQGRVKRPHAVAVSVINRGLGLTDMSLAPEHENFEKAIISIFHTHKLTYSKPKATTVSTAATEPSRPPVPTTAPAVNGSGTTAAAGSAPVAPAPVHATPISAHNGSAPSGSAATPTGSGRSGSAPIGSGAAASKVNGSLTAPANAPNGTTVGTHPVLGRNDSSTTEPAPAGPTAPSTAPQPAHTSTAVGAGDPSGSSTGAQSNGVPKVNSPVPPRSSATPAPGTPAPDANSVQLLDPELVEVIQQYKNLSQQVLTPQVGKLQAEILVMSAVNRVLGFTTETIVPHNSQDRKLGLREAEDALINSLRPRIDTYLRNKQAPSAVPSAAPTTSMPTPVHAPSTIPTPLSAPSR</sequence>
<keyword evidence="2 3" id="KW-0539">Nucleus</keyword>
<reference evidence="6 7" key="1">
    <citation type="submission" date="2024-03" db="EMBL/GenBank/DDBJ databases">
        <title>A high-quality draft genome sequence of Diaporthe vaccinii, a causative agent of upright dieback and viscid rot disease in cranberry plants.</title>
        <authorList>
            <person name="Sarrasin M."/>
            <person name="Lang B.F."/>
            <person name="Burger G."/>
        </authorList>
    </citation>
    <scope>NUCLEOTIDE SEQUENCE [LARGE SCALE GENOMIC DNA]</scope>
    <source>
        <strain evidence="6 7">IS7</strain>
    </source>
</reference>
<dbReference type="EMBL" id="JBAWTH010000016">
    <property type="protein sequence ID" value="KAL2288407.1"/>
    <property type="molecule type" value="Genomic_DNA"/>
</dbReference>
<evidence type="ECO:0000256" key="2">
    <source>
        <dbReference type="ARBA" id="ARBA00023242"/>
    </source>
</evidence>
<feature type="compositionally biased region" description="Basic and acidic residues" evidence="4">
    <location>
        <begin position="561"/>
        <end position="586"/>
    </location>
</feature>
<feature type="compositionally biased region" description="Polar residues" evidence="4">
    <location>
        <begin position="1139"/>
        <end position="1154"/>
    </location>
</feature>
<feature type="DNA-binding region" description="Fork-head" evidence="3">
    <location>
        <begin position="721"/>
        <end position="783"/>
    </location>
</feature>
<gene>
    <name evidence="6" type="ORF">FJTKL_03798</name>
</gene>
<dbReference type="InterPro" id="IPR008984">
    <property type="entry name" value="SMAD_FHA_dom_sf"/>
</dbReference>
<feature type="region of interest" description="Disordered" evidence="4">
    <location>
        <begin position="800"/>
        <end position="939"/>
    </location>
</feature>
<feature type="compositionally biased region" description="Low complexity" evidence="4">
    <location>
        <begin position="27"/>
        <end position="37"/>
    </location>
</feature>
<feature type="compositionally biased region" description="Basic residues" evidence="4">
    <location>
        <begin position="646"/>
        <end position="657"/>
    </location>
</feature>
<protein>
    <recommendedName>
        <fullName evidence="5">Fork-head domain-containing protein</fullName>
    </recommendedName>
</protein>
<keyword evidence="1 3" id="KW-0238">DNA-binding</keyword>
<evidence type="ECO:0000256" key="3">
    <source>
        <dbReference type="PROSITE-ProRule" id="PRU00089"/>
    </source>
</evidence>
<dbReference type="Pfam" id="PF00250">
    <property type="entry name" value="Forkhead"/>
    <property type="match status" value="1"/>
</dbReference>
<proteinExistence type="predicted"/>
<feature type="region of interest" description="Disordered" evidence="4">
    <location>
        <begin position="304"/>
        <end position="381"/>
    </location>
</feature>
<feature type="compositionally biased region" description="Low complexity" evidence="4">
    <location>
        <begin position="1113"/>
        <end position="1136"/>
    </location>
</feature>
<feature type="compositionally biased region" description="Low complexity" evidence="4">
    <location>
        <begin position="1200"/>
        <end position="1225"/>
    </location>
</feature>
<feature type="compositionally biased region" description="Low complexity" evidence="4">
    <location>
        <begin position="1253"/>
        <end position="1267"/>
    </location>
</feature>
<keyword evidence="7" id="KW-1185">Reference proteome</keyword>
<comment type="subcellular location">
    <subcellularLocation>
        <location evidence="3">Nucleus</location>
    </subcellularLocation>
</comment>
<comment type="caution">
    <text evidence="6">The sequence shown here is derived from an EMBL/GenBank/DDBJ whole genome shotgun (WGS) entry which is preliminary data.</text>
</comment>
<feature type="region of interest" description="Disordered" evidence="4">
    <location>
        <begin position="963"/>
        <end position="1017"/>
    </location>
</feature>
<dbReference type="InterPro" id="IPR001766">
    <property type="entry name" value="Fork_head_dom"/>
</dbReference>
<feature type="compositionally biased region" description="Polar residues" evidence="4">
    <location>
        <begin position="927"/>
        <end position="939"/>
    </location>
</feature>
<feature type="compositionally biased region" description="Low complexity" evidence="4">
    <location>
        <begin position="1155"/>
        <end position="1171"/>
    </location>
</feature>
<accession>A0ABR4F140</accession>
<evidence type="ECO:0000313" key="6">
    <source>
        <dbReference type="EMBL" id="KAL2288407.1"/>
    </source>
</evidence>
<feature type="compositionally biased region" description="Polar residues" evidence="4">
    <location>
        <begin position="1232"/>
        <end position="1242"/>
    </location>
</feature>
<organism evidence="6 7">
    <name type="scientific">Diaporthe vaccinii</name>
    <dbReference type="NCBI Taxonomy" id="105482"/>
    <lineage>
        <taxon>Eukaryota</taxon>
        <taxon>Fungi</taxon>
        <taxon>Dikarya</taxon>
        <taxon>Ascomycota</taxon>
        <taxon>Pezizomycotina</taxon>
        <taxon>Sordariomycetes</taxon>
        <taxon>Sordariomycetidae</taxon>
        <taxon>Diaporthales</taxon>
        <taxon>Diaporthaceae</taxon>
        <taxon>Diaporthe</taxon>
        <taxon>Diaporthe eres species complex</taxon>
    </lineage>
</organism>
<dbReference type="PROSITE" id="PS50039">
    <property type="entry name" value="FORK_HEAD_3"/>
    <property type="match status" value="1"/>
</dbReference>
<evidence type="ECO:0000256" key="1">
    <source>
        <dbReference type="ARBA" id="ARBA00023125"/>
    </source>
</evidence>
<feature type="domain" description="Fork-head" evidence="5">
    <location>
        <begin position="721"/>
        <end position="783"/>
    </location>
</feature>
<feature type="region of interest" description="Disordered" evidence="4">
    <location>
        <begin position="1"/>
        <end position="119"/>
    </location>
</feature>
<name>A0ABR4F140_9PEZI</name>
<evidence type="ECO:0000313" key="7">
    <source>
        <dbReference type="Proteomes" id="UP001600888"/>
    </source>
</evidence>
<feature type="compositionally biased region" description="Polar residues" evidence="4">
    <location>
        <begin position="870"/>
        <end position="883"/>
    </location>
</feature>
<evidence type="ECO:0000259" key="5">
    <source>
        <dbReference type="PROSITE" id="PS50039"/>
    </source>
</evidence>
<feature type="compositionally biased region" description="Polar residues" evidence="4">
    <location>
        <begin position="1173"/>
        <end position="1190"/>
    </location>
</feature>
<dbReference type="SUPFAM" id="SSF46785">
    <property type="entry name" value="Winged helix' DNA-binding domain"/>
    <property type="match status" value="1"/>
</dbReference>
<dbReference type="InterPro" id="IPR036390">
    <property type="entry name" value="WH_DNA-bd_sf"/>
</dbReference>
<dbReference type="InterPro" id="IPR036388">
    <property type="entry name" value="WH-like_DNA-bd_sf"/>
</dbReference>
<dbReference type="Proteomes" id="UP001600888">
    <property type="component" value="Unassembled WGS sequence"/>
</dbReference>
<feature type="compositionally biased region" description="Polar residues" evidence="4">
    <location>
        <begin position="65"/>
        <end position="84"/>
    </location>
</feature>
<dbReference type="PANTHER" id="PTHR21712:SF29">
    <property type="entry name" value="PRE-RRNA-PROCESSING PROTEIN FHL1"/>
    <property type="match status" value="1"/>
</dbReference>
<dbReference type="PANTHER" id="PTHR21712">
    <property type="entry name" value="PRE-RRNA-PROCESSING PROTEIN FHL1"/>
    <property type="match status" value="1"/>
</dbReference>
<feature type="region of interest" description="Disordered" evidence="4">
    <location>
        <begin position="1095"/>
        <end position="1269"/>
    </location>
</feature>
<dbReference type="InterPro" id="IPR045178">
    <property type="entry name" value="Fhl1/FHA1"/>
</dbReference>
<dbReference type="SMART" id="SM00339">
    <property type="entry name" value="FH"/>
    <property type="match status" value="1"/>
</dbReference>
<dbReference type="PRINTS" id="PR00053">
    <property type="entry name" value="FORKHEAD"/>
</dbReference>
<dbReference type="Gene3D" id="2.60.200.20">
    <property type="match status" value="1"/>
</dbReference>
<feature type="region of interest" description="Disordered" evidence="4">
    <location>
        <begin position="1353"/>
        <end position="1388"/>
    </location>
</feature>